<keyword evidence="5" id="KW-0611">Plant defense</keyword>
<evidence type="ECO:0000259" key="7">
    <source>
        <dbReference type="Pfam" id="PF00931"/>
    </source>
</evidence>
<sequence>MGEAIIGAAVQVLVEKLIAMATADIGTIFGVKNELTRLKDSFTMIQAFLHDASKRQVEEESVTMWLKKLEDVAYEADNLLDEFNYQIIRRKVEIRNRKVCFFFCFTIPLLFCSKMARKIKDVNMKLEMINRDANAYDLHRRVADCPIFLPPVVETNSMAVDPIFLGRKDDASMIINMLVNPSDDVVSIVPIVGMGGIGKTTLARSIFNDQQIEQRFNAKAWACVSGYSGSITSIFKRILESLTNNGGMLMSDEAILKHLKEELNDFKSSLLGINSNKGNFIIVTTRSKDVGEVVNPMYQHSLRELSSDDCWDIIKMRAFANQEEVSEHLENIGRKIASRCGGLPLAANMIAGTLRGKTIDDWIAVLQSGFSYSNGDASGVLQVLKFSFDRLPSPLLKKCFAYCAIFPEDAEIEKERLIQLWMAEGFLVENGENDMESLGSRAYNILLQNSFFQETVKDKYGNIKHSKMHDLVHNLACLISKAESFDVRNCNAKSVPGRVKYLAMRSLGDQESHKMEKENAIYLRALFLGDKINDSMFHDCKNLHTLDLQETYIEDLTPSIAKLIHLRFLDVSSTKIKALTESICKLYNLQTLRAISCNILRELPCQLQNLVNLRHFVIESVFSTKFQMPLKIGKLTCLRTLKFFNIGQEDGRRIEELGYLKNLIGELTVCNLEHVNDKEEAAGARLIEKPNIHKLELVWSGLRESDNLNDEQVLEGLEPHSNIKSLTIMKFHGDNFPSWIMSRTVGEVIRLDKLIELKLIDCERCIEIPTLGHLPCLKFLELRGLKDIKSIGPSFYYPRNYGMDESSKRSNKPAFPLLERFILHKMTNLEEWIEASTHNASGVVSAFPRLEFLDIHSCPNLRSAPTYEFPCLKRLKIVEAGKGGVLLDKICSNNLSSLRSLILSCVSHLTRIPERLLYHNRISQLFIISCPGLIHLELQGHSVSSLLTVSIYDCNKLESIRYSIHGEGAGNDGLSSLRSLRVQGCPKLTEVSSKMLESCISLETLEVSECHNLVSFPLDCRTMSRHLSELDMSKCPKLRSLPKGGLNCLSSLRELCIGPFSQEVGFASFREIFQGIQQLHSLTTLRLYGWPQFESLPDQLQHLTTIRYFELSDFGIEALPEWFGNLSSLQQLDIKRCNRLRHLPSKETILQLTKLTDLYIIECPVLSERCRKDQSEWHKISHIPRFLCLRYDDNQQYHIHFIHFPYIHPATFMIEEASQNQTRVGGNYEKTKILLDFNYSAGSGGFEGQE</sequence>
<dbReference type="Gene3D" id="3.80.10.10">
    <property type="entry name" value="Ribonuclease Inhibitor"/>
    <property type="match status" value="3"/>
</dbReference>
<dbReference type="GO" id="GO:0006952">
    <property type="term" value="P:defense response"/>
    <property type="evidence" value="ECO:0007669"/>
    <property type="project" value="UniProtKB-KW"/>
</dbReference>
<evidence type="ECO:0000313" key="11">
    <source>
        <dbReference type="EMBL" id="KAL0348842.1"/>
    </source>
</evidence>
<organism evidence="11">
    <name type="scientific">Sesamum angustifolium</name>
    <dbReference type="NCBI Taxonomy" id="2727405"/>
    <lineage>
        <taxon>Eukaryota</taxon>
        <taxon>Viridiplantae</taxon>
        <taxon>Streptophyta</taxon>
        <taxon>Embryophyta</taxon>
        <taxon>Tracheophyta</taxon>
        <taxon>Spermatophyta</taxon>
        <taxon>Magnoliopsida</taxon>
        <taxon>eudicotyledons</taxon>
        <taxon>Gunneridae</taxon>
        <taxon>Pentapetalae</taxon>
        <taxon>asterids</taxon>
        <taxon>lamiids</taxon>
        <taxon>Lamiales</taxon>
        <taxon>Pedaliaceae</taxon>
        <taxon>Sesamum</taxon>
    </lineage>
</organism>
<reference evidence="11" key="2">
    <citation type="journal article" date="2024" name="Plant">
        <title>Genomic evolution and insights into agronomic trait innovations of Sesamum species.</title>
        <authorList>
            <person name="Miao H."/>
            <person name="Wang L."/>
            <person name="Qu L."/>
            <person name="Liu H."/>
            <person name="Sun Y."/>
            <person name="Le M."/>
            <person name="Wang Q."/>
            <person name="Wei S."/>
            <person name="Zheng Y."/>
            <person name="Lin W."/>
            <person name="Duan Y."/>
            <person name="Cao H."/>
            <person name="Xiong S."/>
            <person name="Wang X."/>
            <person name="Wei L."/>
            <person name="Li C."/>
            <person name="Ma Q."/>
            <person name="Ju M."/>
            <person name="Zhao R."/>
            <person name="Li G."/>
            <person name="Mu C."/>
            <person name="Tian Q."/>
            <person name="Mei H."/>
            <person name="Zhang T."/>
            <person name="Gao T."/>
            <person name="Zhang H."/>
        </authorList>
    </citation>
    <scope>NUCLEOTIDE SEQUENCE</scope>
    <source>
        <strain evidence="11">G01</strain>
    </source>
</reference>
<dbReference type="SUPFAM" id="SSF52058">
    <property type="entry name" value="L domain-like"/>
    <property type="match status" value="2"/>
</dbReference>
<dbReference type="InterPro" id="IPR002182">
    <property type="entry name" value="NB-ARC"/>
</dbReference>
<dbReference type="Gene3D" id="1.10.8.430">
    <property type="entry name" value="Helical domain of apoptotic protease-activating factors"/>
    <property type="match status" value="1"/>
</dbReference>
<dbReference type="InterPro" id="IPR036388">
    <property type="entry name" value="WH-like_DNA-bd_sf"/>
</dbReference>
<dbReference type="InterPro" id="IPR042197">
    <property type="entry name" value="Apaf_helical"/>
</dbReference>
<proteinExistence type="inferred from homology"/>
<dbReference type="InterPro" id="IPR056789">
    <property type="entry name" value="LRR_R13L1-DRL21"/>
</dbReference>
<keyword evidence="6" id="KW-0067">ATP-binding</keyword>
<dbReference type="GO" id="GO:0043531">
    <property type="term" value="F:ADP binding"/>
    <property type="evidence" value="ECO:0007669"/>
    <property type="project" value="InterPro"/>
</dbReference>
<dbReference type="Pfam" id="PF25019">
    <property type="entry name" value="LRR_R13L1-DRL21"/>
    <property type="match status" value="1"/>
</dbReference>
<keyword evidence="4" id="KW-0547">Nucleotide-binding</keyword>
<evidence type="ECO:0000259" key="9">
    <source>
        <dbReference type="Pfam" id="PF23559"/>
    </source>
</evidence>
<evidence type="ECO:0000259" key="8">
    <source>
        <dbReference type="Pfam" id="PF18052"/>
    </source>
</evidence>
<dbReference type="InterPro" id="IPR032675">
    <property type="entry name" value="LRR_dom_sf"/>
</dbReference>
<feature type="domain" description="NB-ARC" evidence="7">
    <location>
        <begin position="169"/>
        <end position="322"/>
    </location>
</feature>
<comment type="similarity">
    <text evidence="1">Belongs to the disease resistance NB-LRR family.</text>
</comment>
<dbReference type="CDD" id="cd14798">
    <property type="entry name" value="RX-CC_like"/>
    <property type="match status" value="1"/>
</dbReference>
<dbReference type="Pfam" id="PF18052">
    <property type="entry name" value="Rx_N"/>
    <property type="match status" value="1"/>
</dbReference>
<dbReference type="Gene3D" id="1.20.5.4130">
    <property type="match status" value="1"/>
</dbReference>
<evidence type="ECO:0000256" key="2">
    <source>
        <dbReference type="ARBA" id="ARBA00022614"/>
    </source>
</evidence>
<evidence type="ECO:0000256" key="3">
    <source>
        <dbReference type="ARBA" id="ARBA00022737"/>
    </source>
</evidence>
<dbReference type="PANTHER" id="PTHR36766:SF70">
    <property type="entry name" value="DISEASE RESISTANCE PROTEIN RGA4"/>
    <property type="match status" value="1"/>
</dbReference>
<comment type="caution">
    <text evidence="11">The sequence shown here is derived from an EMBL/GenBank/DDBJ whole genome shotgun (WGS) entry which is preliminary data.</text>
</comment>
<feature type="domain" description="Disease resistance N-terminal" evidence="8">
    <location>
        <begin position="9"/>
        <end position="98"/>
    </location>
</feature>
<feature type="domain" description="Disease resistance protein winged helix" evidence="9">
    <location>
        <begin position="405"/>
        <end position="476"/>
    </location>
</feature>
<keyword evidence="2" id="KW-0433">Leucine-rich repeat</keyword>
<gene>
    <name evidence="11" type="ORF">Sangu_1112000</name>
</gene>
<feature type="domain" description="R13L1/DRL21-like LRR repeat region" evidence="10">
    <location>
        <begin position="654"/>
        <end position="784"/>
    </location>
</feature>
<dbReference type="Pfam" id="PF00931">
    <property type="entry name" value="NB-ARC"/>
    <property type="match status" value="1"/>
</dbReference>
<dbReference type="Gene3D" id="3.40.50.300">
    <property type="entry name" value="P-loop containing nucleotide triphosphate hydrolases"/>
    <property type="match status" value="1"/>
</dbReference>
<dbReference type="InterPro" id="IPR041118">
    <property type="entry name" value="Rx_N"/>
</dbReference>
<dbReference type="AlphaFoldDB" id="A0AAW2NY80"/>
<dbReference type="FunFam" id="1.10.10.10:FF:000322">
    <property type="entry name" value="Probable disease resistance protein At1g63360"/>
    <property type="match status" value="1"/>
</dbReference>
<evidence type="ECO:0000256" key="1">
    <source>
        <dbReference type="ARBA" id="ARBA00008894"/>
    </source>
</evidence>
<dbReference type="PRINTS" id="PR00364">
    <property type="entry name" value="DISEASERSIST"/>
</dbReference>
<dbReference type="GO" id="GO:0051707">
    <property type="term" value="P:response to other organism"/>
    <property type="evidence" value="ECO:0007669"/>
    <property type="project" value="UniProtKB-ARBA"/>
</dbReference>
<evidence type="ECO:0000256" key="5">
    <source>
        <dbReference type="ARBA" id="ARBA00022821"/>
    </source>
</evidence>
<reference evidence="11" key="1">
    <citation type="submission" date="2020-06" db="EMBL/GenBank/DDBJ databases">
        <authorList>
            <person name="Li T."/>
            <person name="Hu X."/>
            <person name="Zhang T."/>
            <person name="Song X."/>
            <person name="Zhang H."/>
            <person name="Dai N."/>
            <person name="Sheng W."/>
            <person name="Hou X."/>
            <person name="Wei L."/>
        </authorList>
    </citation>
    <scope>NUCLEOTIDE SEQUENCE</scope>
    <source>
        <strain evidence="11">G01</strain>
        <tissue evidence="11">Leaf</tissue>
    </source>
</reference>
<protein>
    <submittedName>
        <fullName evidence="11">Disease resistance protein RGA2</fullName>
    </submittedName>
</protein>
<dbReference type="GO" id="GO:0005524">
    <property type="term" value="F:ATP binding"/>
    <property type="evidence" value="ECO:0007669"/>
    <property type="project" value="UniProtKB-KW"/>
</dbReference>
<dbReference type="Pfam" id="PF23559">
    <property type="entry name" value="WHD_DRP"/>
    <property type="match status" value="1"/>
</dbReference>
<keyword evidence="3" id="KW-0677">Repeat</keyword>
<accession>A0AAW2NY80</accession>
<dbReference type="InterPro" id="IPR027417">
    <property type="entry name" value="P-loop_NTPase"/>
</dbReference>
<evidence type="ECO:0000256" key="4">
    <source>
        <dbReference type="ARBA" id="ARBA00022741"/>
    </source>
</evidence>
<dbReference type="InterPro" id="IPR058922">
    <property type="entry name" value="WHD_DRP"/>
</dbReference>
<dbReference type="PANTHER" id="PTHR36766">
    <property type="entry name" value="PLANT BROAD-SPECTRUM MILDEW RESISTANCE PROTEIN RPW8"/>
    <property type="match status" value="1"/>
</dbReference>
<evidence type="ECO:0000256" key="6">
    <source>
        <dbReference type="ARBA" id="ARBA00022840"/>
    </source>
</evidence>
<dbReference type="InterPro" id="IPR038005">
    <property type="entry name" value="RX-like_CC"/>
</dbReference>
<dbReference type="EMBL" id="JACGWK010000006">
    <property type="protein sequence ID" value="KAL0348842.1"/>
    <property type="molecule type" value="Genomic_DNA"/>
</dbReference>
<evidence type="ECO:0000259" key="10">
    <source>
        <dbReference type="Pfam" id="PF25019"/>
    </source>
</evidence>
<dbReference type="Gene3D" id="1.10.10.10">
    <property type="entry name" value="Winged helix-like DNA-binding domain superfamily/Winged helix DNA-binding domain"/>
    <property type="match status" value="1"/>
</dbReference>
<name>A0AAW2NY80_9LAMI</name>
<dbReference type="SUPFAM" id="SSF52540">
    <property type="entry name" value="P-loop containing nucleoside triphosphate hydrolases"/>
    <property type="match status" value="1"/>
</dbReference>